<protein>
    <submittedName>
        <fullName evidence="1">Uncharacterized protein</fullName>
    </submittedName>
</protein>
<keyword evidence="2" id="KW-1185">Reference proteome</keyword>
<gene>
    <name evidence="1" type="ORF">PDIGIT_LOCUS4032</name>
</gene>
<evidence type="ECO:0000313" key="1">
    <source>
        <dbReference type="EMBL" id="CAI6328851.1"/>
    </source>
</evidence>
<dbReference type="AlphaFoldDB" id="A0A9W4U761"/>
<accession>A0A9W4U761</accession>
<name>A0A9W4U761_9PLEO</name>
<reference evidence="1" key="1">
    <citation type="submission" date="2023-01" db="EMBL/GenBank/DDBJ databases">
        <authorList>
            <person name="Van Ghelder C."/>
            <person name="Rancurel C."/>
        </authorList>
    </citation>
    <scope>NUCLEOTIDE SEQUENCE</scope>
    <source>
        <strain evidence="1">CNCM I-4278</strain>
    </source>
</reference>
<dbReference type="Proteomes" id="UP001152607">
    <property type="component" value="Unassembled WGS sequence"/>
</dbReference>
<proteinExistence type="predicted"/>
<comment type="caution">
    <text evidence="1">The sequence shown here is derived from an EMBL/GenBank/DDBJ whole genome shotgun (WGS) entry which is preliminary data.</text>
</comment>
<organism evidence="1 2">
    <name type="scientific">Periconia digitata</name>
    <dbReference type="NCBI Taxonomy" id="1303443"/>
    <lineage>
        <taxon>Eukaryota</taxon>
        <taxon>Fungi</taxon>
        <taxon>Dikarya</taxon>
        <taxon>Ascomycota</taxon>
        <taxon>Pezizomycotina</taxon>
        <taxon>Dothideomycetes</taxon>
        <taxon>Pleosporomycetidae</taxon>
        <taxon>Pleosporales</taxon>
        <taxon>Massarineae</taxon>
        <taxon>Periconiaceae</taxon>
        <taxon>Periconia</taxon>
    </lineage>
</organism>
<evidence type="ECO:0000313" key="2">
    <source>
        <dbReference type="Proteomes" id="UP001152607"/>
    </source>
</evidence>
<dbReference type="EMBL" id="CAOQHR010000002">
    <property type="protein sequence ID" value="CAI6328851.1"/>
    <property type="molecule type" value="Genomic_DNA"/>
</dbReference>
<sequence>MWVVEVALGRVQVRALLAAMPPLGIILHVAAARRAVLLQTCLIYLPSWLAFNTSRILYFPFSLCLCLVRLRACGENIFSRSKIFTRDDDLAPGTNEGSHKQKGMIPVITTIQNRCFFPAPSAQASHHFVVQCS</sequence>